<dbReference type="Pfam" id="PF13715">
    <property type="entry name" value="CarbopepD_reg_2"/>
    <property type="match status" value="1"/>
</dbReference>
<dbReference type="InterPro" id="IPR012910">
    <property type="entry name" value="Plug_dom"/>
</dbReference>
<dbReference type="InterPro" id="IPR008969">
    <property type="entry name" value="CarboxyPept-like_regulatory"/>
</dbReference>
<dbReference type="InterPro" id="IPR036942">
    <property type="entry name" value="Beta-barrel_TonB_sf"/>
</dbReference>
<protein>
    <submittedName>
        <fullName evidence="13">TonB-linked SusC/RagA family outer membrane protein</fullName>
    </submittedName>
</protein>
<evidence type="ECO:0000256" key="4">
    <source>
        <dbReference type="ARBA" id="ARBA00022692"/>
    </source>
</evidence>
<reference evidence="13 14" key="1">
    <citation type="submission" date="2019-03" db="EMBL/GenBank/DDBJ databases">
        <title>Genomic Encyclopedia of Type Strains, Phase IV (KMG-IV): sequencing the most valuable type-strain genomes for metagenomic binning, comparative biology and taxonomic classification.</title>
        <authorList>
            <person name="Goeker M."/>
        </authorList>
    </citation>
    <scope>NUCLEOTIDE SEQUENCE [LARGE SCALE GENOMIC DNA]</scope>
    <source>
        <strain evidence="13 14">DSM 21100</strain>
    </source>
</reference>
<dbReference type="Pfam" id="PF00593">
    <property type="entry name" value="TonB_dep_Rec_b-barrel"/>
    <property type="match status" value="1"/>
</dbReference>
<dbReference type="Gene3D" id="2.60.40.1120">
    <property type="entry name" value="Carboxypeptidase-like, regulatory domain"/>
    <property type="match status" value="1"/>
</dbReference>
<dbReference type="SUPFAM" id="SSF49464">
    <property type="entry name" value="Carboxypeptidase regulatory domain-like"/>
    <property type="match status" value="1"/>
</dbReference>
<dbReference type="AlphaFoldDB" id="A0A4R3KWW3"/>
<comment type="caution">
    <text evidence="13">The sequence shown here is derived from an EMBL/GenBank/DDBJ whole genome shotgun (WGS) entry which is preliminary data.</text>
</comment>
<keyword evidence="10" id="KW-0732">Signal</keyword>
<dbReference type="InterPro" id="IPR023996">
    <property type="entry name" value="TonB-dep_OMP_SusC/RagA"/>
</dbReference>
<evidence type="ECO:0000256" key="10">
    <source>
        <dbReference type="SAM" id="SignalP"/>
    </source>
</evidence>
<evidence type="ECO:0000256" key="7">
    <source>
        <dbReference type="ARBA" id="ARBA00023237"/>
    </source>
</evidence>
<dbReference type="NCBIfam" id="TIGR04057">
    <property type="entry name" value="SusC_RagA_signa"/>
    <property type="match status" value="1"/>
</dbReference>
<dbReference type="RefSeq" id="WP_132128076.1">
    <property type="nucleotide sequence ID" value="NZ_CP042432.1"/>
</dbReference>
<keyword evidence="2 8" id="KW-0813">Transport</keyword>
<dbReference type="InterPro" id="IPR023997">
    <property type="entry name" value="TonB-dep_OMP_SusC/RagA_CS"/>
</dbReference>
<evidence type="ECO:0000256" key="6">
    <source>
        <dbReference type="ARBA" id="ARBA00023136"/>
    </source>
</evidence>
<evidence type="ECO:0000313" key="13">
    <source>
        <dbReference type="EMBL" id="TCS88970.1"/>
    </source>
</evidence>
<feature type="chain" id="PRO_5020538301" evidence="10">
    <location>
        <begin position="19"/>
        <end position="1076"/>
    </location>
</feature>
<accession>A0A4R3KWW3</accession>
<dbReference type="InterPro" id="IPR037066">
    <property type="entry name" value="Plug_dom_sf"/>
</dbReference>
<keyword evidence="3 8" id="KW-1134">Transmembrane beta strand</keyword>
<evidence type="ECO:0000259" key="12">
    <source>
        <dbReference type="Pfam" id="PF07715"/>
    </source>
</evidence>
<evidence type="ECO:0000256" key="5">
    <source>
        <dbReference type="ARBA" id="ARBA00023077"/>
    </source>
</evidence>
<dbReference type="PROSITE" id="PS52016">
    <property type="entry name" value="TONB_DEPENDENT_REC_3"/>
    <property type="match status" value="1"/>
</dbReference>
<comment type="similarity">
    <text evidence="8 9">Belongs to the TonB-dependent receptor family.</text>
</comment>
<dbReference type="InterPro" id="IPR039426">
    <property type="entry name" value="TonB-dep_rcpt-like"/>
</dbReference>
<gene>
    <name evidence="13" type="ORF">EDD80_102161</name>
</gene>
<dbReference type="EMBL" id="SMAD01000002">
    <property type="protein sequence ID" value="TCS88970.1"/>
    <property type="molecule type" value="Genomic_DNA"/>
</dbReference>
<sequence length="1076" mass="119509">MKRMLWLFLLVAWMPCLAQQVQITGVVTDAADGTPLPGVGVVVKGGQNGTATDAEGRYSLSGVPSDAVLVFSFVGYKTLEESLNGRSSLDAALQQDMQALEEVVVVGYGTQKKINVTGAVDQISGEELVKRPLANVFQGLQGVSPGLNITYSGGQPGTTPNINVRGFTSINGGSPLIVIDGIASATDDLLRLNPSDIASISVLRDAASAAIYGARAAYGVVLVTTKAGNISGKQTVSYNNYFSLSRRTVMPEPVTDPYIFSRVLELSTNNTPWDYVNYSDEHYSWARARSDDPSIEEVRPDPEDPSRWAYMGNNNWNDYFFNESSFSQYHSLAFSGSAQAGKAPIGYYLSADYTYENGLNKLTPDDWTRYSLRARLNFSPLSWLKLDNNLNIYQPERDAPTYSVTDVYYLRPIDVAKNPDGSWANTGAGRLAAQLTDGGRNVSTRFGFQDVIRAEATFLEGELKITANASFKRELWKYHTDSKKYSIGFGPDDIREEGGSGWVRESNGNVNHDVYDLYANYNKNFGDHGLQLLAGYNQESYEWSLVRATRNGIISSSVPFIALTSGEATIEVPRGFGGDARYGIRSYFGRIHYTYKGRYILEGNGRYDGSSRFPASNRWGFFPSVSAAWIASEEPLLKDAGNTLTTLKFRASLGELGNQDVDYFGYLQTLPLNLSGYLIDGSRQTVITGAPSLNVDPDNYTWEKVVTMNVGADIGFFKDRLQASFDYYVRDTKGMLTQGVELPAVLGTSPPRQNSADLSTRGWELMLQYMDTYQLASKPFFLSAKMILSDSRSEITRFKNDQLLLGNYREGQEIGEIWGLTNNGLFRNEEEIAALDESSLIPWGALDIVPGWPKYKDLNGDGKIEAGISETDPKDLSIIGNTSPRYRIGFNLDMSWNNIDLSVFLQGIGKIDFYPQHYLYWGPYQQPYANVYPWNLDFYRSEGDSPQERSGHSQAYLDAGLADANLDPAFPVMQSWLADNNYRDGNGNKVGLDLPQSGYLQDASYLRVKNITLGYTLPQSLTNKWKMGRVRVFVSGENIFEFSAIKKYLDPESITDGFGWAYPYHRKYAIGLNVDL</sequence>
<organism evidence="13 14">
    <name type="scientific">Anseongella ginsenosidimutans</name>
    <dbReference type="NCBI Taxonomy" id="496056"/>
    <lineage>
        <taxon>Bacteria</taxon>
        <taxon>Pseudomonadati</taxon>
        <taxon>Bacteroidota</taxon>
        <taxon>Sphingobacteriia</taxon>
        <taxon>Sphingobacteriales</taxon>
        <taxon>Sphingobacteriaceae</taxon>
        <taxon>Anseongella</taxon>
    </lineage>
</organism>
<dbReference type="Pfam" id="PF07715">
    <property type="entry name" value="Plug"/>
    <property type="match status" value="1"/>
</dbReference>
<evidence type="ECO:0000313" key="14">
    <source>
        <dbReference type="Proteomes" id="UP000295807"/>
    </source>
</evidence>
<proteinExistence type="inferred from homology"/>
<keyword evidence="5 9" id="KW-0798">TonB box</keyword>
<dbReference type="Gene3D" id="2.170.130.10">
    <property type="entry name" value="TonB-dependent receptor, plug domain"/>
    <property type="match status" value="1"/>
</dbReference>
<feature type="domain" description="TonB-dependent receptor plug" evidence="12">
    <location>
        <begin position="113"/>
        <end position="220"/>
    </location>
</feature>
<keyword evidence="7 8" id="KW-0998">Cell outer membrane</keyword>
<dbReference type="Gene3D" id="2.40.170.20">
    <property type="entry name" value="TonB-dependent receptor, beta-barrel domain"/>
    <property type="match status" value="1"/>
</dbReference>
<feature type="signal peptide" evidence="10">
    <location>
        <begin position="1"/>
        <end position="18"/>
    </location>
</feature>
<evidence type="ECO:0000256" key="1">
    <source>
        <dbReference type="ARBA" id="ARBA00004571"/>
    </source>
</evidence>
<evidence type="ECO:0000256" key="8">
    <source>
        <dbReference type="PROSITE-ProRule" id="PRU01360"/>
    </source>
</evidence>
<keyword evidence="14" id="KW-1185">Reference proteome</keyword>
<dbReference type="SUPFAM" id="SSF56935">
    <property type="entry name" value="Porins"/>
    <property type="match status" value="1"/>
</dbReference>
<evidence type="ECO:0000259" key="11">
    <source>
        <dbReference type="Pfam" id="PF00593"/>
    </source>
</evidence>
<dbReference type="InterPro" id="IPR000531">
    <property type="entry name" value="Beta-barrel_TonB"/>
</dbReference>
<comment type="subcellular location">
    <subcellularLocation>
        <location evidence="1 8">Cell outer membrane</location>
        <topology evidence="1 8">Multi-pass membrane protein</topology>
    </subcellularLocation>
</comment>
<dbReference type="OrthoDB" id="604358at2"/>
<evidence type="ECO:0000256" key="2">
    <source>
        <dbReference type="ARBA" id="ARBA00022448"/>
    </source>
</evidence>
<keyword evidence="4 8" id="KW-0812">Transmembrane</keyword>
<dbReference type="NCBIfam" id="TIGR04056">
    <property type="entry name" value="OMP_RagA_SusC"/>
    <property type="match status" value="1"/>
</dbReference>
<keyword evidence="6 8" id="KW-0472">Membrane</keyword>
<evidence type="ECO:0000256" key="9">
    <source>
        <dbReference type="RuleBase" id="RU003357"/>
    </source>
</evidence>
<dbReference type="Proteomes" id="UP000295807">
    <property type="component" value="Unassembled WGS sequence"/>
</dbReference>
<evidence type="ECO:0000256" key="3">
    <source>
        <dbReference type="ARBA" id="ARBA00022452"/>
    </source>
</evidence>
<dbReference type="GO" id="GO:0009279">
    <property type="term" value="C:cell outer membrane"/>
    <property type="evidence" value="ECO:0007669"/>
    <property type="project" value="UniProtKB-SubCell"/>
</dbReference>
<feature type="domain" description="TonB-dependent receptor-like beta-barrel" evidence="11">
    <location>
        <begin position="579"/>
        <end position="773"/>
    </location>
</feature>
<name>A0A4R3KWW3_9SPHI</name>